<feature type="transmembrane region" description="Helical" evidence="4">
    <location>
        <begin position="190"/>
        <end position="208"/>
    </location>
</feature>
<evidence type="ECO:0000256" key="3">
    <source>
        <dbReference type="ARBA" id="ARBA00023163"/>
    </source>
</evidence>
<dbReference type="PANTHER" id="PTHR43280:SF29">
    <property type="entry name" value="ARAC-FAMILY TRANSCRIPTIONAL REGULATOR"/>
    <property type="match status" value="1"/>
</dbReference>
<dbReference type="SUPFAM" id="SSF46689">
    <property type="entry name" value="Homeodomain-like"/>
    <property type="match status" value="1"/>
</dbReference>
<feature type="transmembrane region" description="Helical" evidence="4">
    <location>
        <begin position="57"/>
        <end position="77"/>
    </location>
</feature>
<keyword evidence="7" id="KW-1185">Reference proteome</keyword>
<feature type="transmembrane region" description="Helical" evidence="4">
    <location>
        <begin position="166"/>
        <end position="184"/>
    </location>
</feature>
<keyword evidence="1" id="KW-0805">Transcription regulation</keyword>
<dbReference type="InterPro" id="IPR018060">
    <property type="entry name" value="HTH_AraC"/>
</dbReference>
<keyword evidence="3" id="KW-0804">Transcription</keyword>
<dbReference type="PROSITE" id="PS01124">
    <property type="entry name" value="HTH_ARAC_FAMILY_2"/>
    <property type="match status" value="1"/>
</dbReference>
<name>A0ABW5KF55_9SPHI</name>
<keyword evidence="4" id="KW-0812">Transmembrane</keyword>
<evidence type="ECO:0000256" key="2">
    <source>
        <dbReference type="ARBA" id="ARBA00023125"/>
    </source>
</evidence>
<dbReference type="SMART" id="SM00342">
    <property type="entry name" value="HTH_ARAC"/>
    <property type="match status" value="1"/>
</dbReference>
<dbReference type="RefSeq" id="WP_380900268.1">
    <property type="nucleotide sequence ID" value="NZ_JBHUEG010000002.1"/>
</dbReference>
<feature type="transmembrane region" description="Helical" evidence="4">
    <location>
        <begin position="6"/>
        <end position="24"/>
    </location>
</feature>
<gene>
    <name evidence="6" type="ORF">ACFSR5_02240</name>
</gene>
<sequence length="362" mass="41322">MVPFLTFIVVQLIISIIAIWKIIHSDSYSRILFVILVGGCVGLLSKLFFYLTGEEQALIYSLSSTVCIVPFASLYIYRVVTGRQDTYKHVLLTFTPLVLSSGICLFYVFANPEESLSNTAYQHVAHHFRNIILFGCIGFDLYLLLTHRSEWKSIRQRTDGQLALAFLCHKFFLAILFILLWFSVDLGNLVVYPGLSSTSIVLGLILYFKVYKSHMLQPAAAHTDPTNILHDRVSSKYQKNAIDIIYLEGKRTALEELMHREHVFLDADISSSDLAAKLNMSNHDLSLVFSQLMDTNFYQYINGLRIDYFIKHIDFVMEDKKTILALAYESGFQSKSTFNKYFKQTTGISPTDYVKKAEMALS</sequence>
<dbReference type="PANTHER" id="PTHR43280">
    <property type="entry name" value="ARAC-FAMILY TRANSCRIPTIONAL REGULATOR"/>
    <property type="match status" value="1"/>
</dbReference>
<evidence type="ECO:0000256" key="4">
    <source>
        <dbReference type="SAM" id="Phobius"/>
    </source>
</evidence>
<dbReference type="Pfam" id="PF12833">
    <property type="entry name" value="HTH_18"/>
    <property type="match status" value="1"/>
</dbReference>
<dbReference type="InterPro" id="IPR009057">
    <property type="entry name" value="Homeodomain-like_sf"/>
</dbReference>
<keyword evidence="4" id="KW-1133">Transmembrane helix</keyword>
<feature type="transmembrane region" description="Helical" evidence="4">
    <location>
        <begin position="31"/>
        <end position="51"/>
    </location>
</feature>
<keyword evidence="4" id="KW-0472">Membrane</keyword>
<dbReference type="Gene3D" id="1.10.10.60">
    <property type="entry name" value="Homeodomain-like"/>
    <property type="match status" value="2"/>
</dbReference>
<evidence type="ECO:0000259" key="5">
    <source>
        <dbReference type="PROSITE" id="PS01124"/>
    </source>
</evidence>
<evidence type="ECO:0000313" key="7">
    <source>
        <dbReference type="Proteomes" id="UP001597545"/>
    </source>
</evidence>
<keyword evidence="2" id="KW-0238">DNA-binding</keyword>
<evidence type="ECO:0000256" key="1">
    <source>
        <dbReference type="ARBA" id="ARBA00023015"/>
    </source>
</evidence>
<comment type="caution">
    <text evidence="6">The sequence shown here is derived from an EMBL/GenBank/DDBJ whole genome shotgun (WGS) entry which is preliminary data.</text>
</comment>
<feature type="domain" description="HTH araC/xylS-type" evidence="5">
    <location>
        <begin position="255"/>
        <end position="356"/>
    </location>
</feature>
<reference evidence="7" key="1">
    <citation type="journal article" date="2019" name="Int. J. Syst. Evol. Microbiol.">
        <title>The Global Catalogue of Microorganisms (GCM) 10K type strain sequencing project: providing services to taxonomists for standard genome sequencing and annotation.</title>
        <authorList>
            <consortium name="The Broad Institute Genomics Platform"/>
            <consortium name="The Broad Institute Genome Sequencing Center for Infectious Disease"/>
            <person name="Wu L."/>
            <person name="Ma J."/>
        </authorList>
    </citation>
    <scope>NUCLEOTIDE SEQUENCE [LARGE SCALE GENOMIC DNA]</scope>
    <source>
        <strain evidence="7">KCTC 42662</strain>
    </source>
</reference>
<dbReference type="Proteomes" id="UP001597545">
    <property type="component" value="Unassembled WGS sequence"/>
</dbReference>
<protein>
    <submittedName>
        <fullName evidence="6">Helix-turn-helix domain-containing protein</fullName>
    </submittedName>
</protein>
<dbReference type="EMBL" id="JBHULR010000001">
    <property type="protein sequence ID" value="MFD2546460.1"/>
    <property type="molecule type" value="Genomic_DNA"/>
</dbReference>
<proteinExistence type="predicted"/>
<organism evidence="6 7">
    <name type="scientific">Sphingobacterium suaedae</name>
    <dbReference type="NCBI Taxonomy" id="1686402"/>
    <lineage>
        <taxon>Bacteria</taxon>
        <taxon>Pseudomonadati</taxon>
        <taxon>Bacteroidota</taxon>
        <taxon>Sphingobacteriia</taxon>
        <taxon>Sphingobacteriales</taxon>
        <taxon>Sphingobacteriaceae</taxon>
        <taxon>Sphingobacterium</taxon>
    </lineage>
</organism>
<feature type="transmembrane region" description="Helical" evidence="4">
    <location>
        <begin position="89"/>
        <end position="108"/>
    </location>
</feature>
<feature type="transmembrane region" description="Helical" evidence="4">
    <location>
        <begin position="128"/>
        <end position="145"/>
    </location>
</feature>
<evidence type="ECO:0000313" key="6">
    <source>
        <dbReference type="EMBL" id="MFD2546460.1"/>
    </source>
</evidence>
<accession>A0ABW5KF55</accession>